<dbReference type="PANTHER" id="PTHR42805">
    <property type="entry name" value="PTERIN-4-ALPHA-CARBINOLAMINE DEHYDRATASE-RELATED"/>
    <property type="match status" value="1"/>
</dbReference>
<dbReference type="NCBIfam" id="NF002016">
    <property type="entry name" value="PRK00823.1-1"/>
    <property type="match status" value="1"/>
</dbReference>
<evidence type="ECO:0000313" key="6">
    <source>
        <dbReference type="Proteomes" id="UP000182276"/>
    </source>
</evidence>
<dbReference type="Pfam" id="PF01329">
    <property type="entry name" value="Pterin_4a"/>
    <property type="match status" value="1"/>
</dbReference>
<organism evidence="5 6">
    <name type="scientific">Stutzerimonas balearica DSM 6083</name>
    <dbReference type="NCBI Taxonomy" id="1123016"/>
    <lineage>
        <taxon>Bacteria</taxon>
        <taxon>Pseudomonadati</taxon>
        <taxon>Pseudomonadota</taxon>
        <taxon>Gammaproteobacteria</taxon>
        <taxon>Pseudomonadales</taxon>
        <taxon>Pseudomonadaceae</taxon>
        <taxon>Stutzerimonas</taxon>
    </lineage>
</organism>
<evidence type="ECO:0000256" key="3">
    <source>
        <dbReference type="ARBA" id="ARBA00023239"/>
    </source>
</evidence>
<dbReference type="Proteomes" id="UP000182276">
    <property type="component" value="Unassembled WGS sequence"/>
</dbReference>
<dbReference type="CDD" id="cd00913">
    <property type="entry name" value="PCD_DCoH_subfamily_a"/>
    <property type="match status" value="1"/>
</dbReference>
<comment type="caution">
    <text evidence="5">The sequence shown here is derived from an EMBL/GenBank/DDBJ whole genome shotgun (WGS) entry which is preliminary data.</text>
</comment>
<dbReference type="Gene3D" id="3.30.1360.20">
    <property type="entry name" value="Transcriptional coactivator/pterin dehydratase"/>
    <property type="match status" value="1"/>
</dbReference>
<dbReference type="EC" id="4.2.1.96" evidence="4"/>
<dbReference type="PANTHER" id="PTHR42805:SF1">
    <property type="entry name" value="PTERIN-4-ALPHA-CARBINOLAMINE DEHYDRATASE-RELATED"/>
    <property type="match status" value="1"/>
</dbReference>
<evidence type="ECO:0000256" key="2">
    <source>
        <dbReference type="ARBA" id="ARBA00006472"/>
    </source>
</evidence>
<dbReference type="HAMAP" id="MF_00434">
    <property type="entry name" value="Pterin_4_alpha"/>
    <property type="match status" value="1"/>
</dbReference>
<evidence type="ECO:0000256" key="1">
    <source>
        <dbReference type="ARBA" id="ARBA00001554"/>
    </source>
</evidence>
<name>A0ABY0R7E4_9GAMM</name>
<sequence length="130" mass="14709">MTFTQQTKGTDTMTALAQAQCEACRADAPKVSDEELAELIREIPDWNIEVRGDHMELERVFLFRTFRHALAFTNAVGAIAEEVGHHPALLTEWGKVTVTWWSHEMRGLHRNDFIMAARTDQLAASAEGRK</sequence>
<dbReference type="InterPro" id="IPR036428">
    <property type="entry name" value="PCD_sf"/>
</dbReference>
<reference evidence="5 6" key="1">
    <citation type="submission" date="2016-10" db="EMBL/GenBank/DDBJ databases">
        <authorList>
            <person name="Varghese N."/>
            <person name="Submissions S."/>
        </authorList>
    </citation>
    <scope>NUCLEOTIDE SEQUENCE [LARGE SCALE GENOMIC DNA]</scope>
    <source>
        <strain evidence="5 6">DSM 6083</strain>
    </source>
</reference>
<dbReference type="InterPro" id="IPR001533">
    <property type="entry name" value="Pterin_deHydtase"/>
</dbReference>
<dbReference type="InterPro" id="IPR050376">
    <property type="entry name" value="Pterin-4-alpha-carb_dehyd"/>
</dbReference>
<keyword evidence="6" id="KW-1185">Reference proteome</keyword>
<dbReference type="EMBL" id="FNHO01000008">
    <property type="protein sequence ID" value="SDM73462.1"/>
    <property type="molecule type" value="Genomic_DNA"/>
</dbReference>
<comment type="catalytic activity">
    <reaction evidence="1 4">
        <text>(4aS,6R)-4a-hydroxy-L-erythro-5,6,7,8-tetrahydrobiopterin = (6R)-L-erythro-6,7-dihydrobiopterin + H2O</text>
        <dbReference type="Rhea" id="RHEA:11920"/>
        <dbReference type="ChEBI" id="CHEBI:15377"/>
        <dbReference type="ChEBI" id="CHEBI:15642"/>
        <dbReference type="ChEBI" id="CHEBI:43120"/>
        <dbReference type="EC" id="4.2.1.96"/>
    </reaction>
</comment>
<protein>
    <recommendedName>
        <fullName evidence="4">Putative pterin-4-alpha-carbinolamine dehydratase</fullName>
        <shortName evidence="4">PHS</shortName>
        <ecNumber evidence="4">4.2.1.96</ecNumber>
    </recommendedName>
    <alternativeName>
        <fullName evidence="4">4-alpha-hydroxy-tetrahydropterin dehydratase</fullName>
    </alternativeName>
    <alternativeName>
        <fullName evidence="4">Pterin carbinolamine dehydratase</fullName>
        <shortName evidence="4">PCD</shortName>
    </alternativeName>
</protein>
<gene>
    <name evidence="5" type="ORF">SAMN05660875_10868</name>
</gene>
<evidence type="ECO:0000256" key="4">
    <source>
        <dbReference type="HAMAP-Rule" id="MF_00434"/>
    </source>
</evidence>
<comment type="similarity">
    <text evidence="2 4">Belongs to the pterin-4-alpha-carbinolamine dehydratase family.</text>
</comment>
<accession>A0ABY0R7E4</accession>
<evidence type="ECO:0000313" key="5">
    <source>
        <dbReference type="EMBL" id="SDM73462.1"/>
    </source>
</evidence>
<dbReference type="SUPFAM" id="SSF55248">
    <property type="entry name" value="PCD-like"/>
    <property type="match status" value="1"/>
</dbReference>
<keyword evidence="3 4" id="KW-0456">Lyase</keyword>
<proteinExistence type="inferred from homology"/>